<dbReference type="AlphaFoldDB" id="A0AAJ0BVK6"/>
<gene>
    <name evidence="3" type="ORF">QBC33DRAFT_594013</name>
</gene>
<feature type="domain" description="NADP-dependent oxidoreductase" evidence="2">
    <location>
        <begin position="8"/>
        <end position="313"/>
    </location>
</feature>
<proteinExistence type="predicted"/>
<organism evidence="3 4">
    <name type="scientific">Phialemonium atrogriseum</name>
    <dbReference type="NCBI Taxonomy" id="1093897"/>
    <lineage>
        <taxon>Eukaryota</taxon>
        <taxon>Fungi</taxon>
        <taxon>Dikarya</taxon>
        <taxon>Ascomycota</taxon>
        <taxon>Pezizomycotina</taxon>
        <taxon>Sordariomycetes</taxon>
        <taxon>Sordariomycetidae</taxon>
        <taxon>Cephalothecales</taxon>
        <taxon>Cephalothecaceae</taxon>
        <taxon>Phialemonium</taxon>
    </lineage>
</organism>
<dbReference type="Proteomes" id="UP001244011">
    <property type="component" value="Unassembled WGS sequence"/>
</dbReference>
<dbReference type="InterPro" id="IPR036812">
    <property type="entry name" value="NAD(P)_OxRdtase_dom_sf"/>
</dbReference>
<dbReference type="SUPFAM" id="SSF51430">
    <property type="entry name" value="NAD(P)-linked oxidoreductase"/>
    <property type="match status" value="1"/>
</dbReference>
<accession>A0AAJ0BVK6</accession>
<dbReference type="EMBL" id="MU839017">
    <property type="protein sequence ID" value="KAK1765061.1"/>
    <property type="molecule type" value="Genomic_DNA"/>
</dbReference>
<dbReference type="CDD" id="cd19075">
    <property type="entry name" value="AKR_AKR7A1-5"/>
    <property type="match status" value="1"/>
</dbReference>
<evidence type="ECO:0000313" key="4">
    <source>
        <dbReference type="Proteomes" id="UP001244011"/>
    </source>
</evidence>
<evidence type="ECO:0000259" key="2">
    <source>
        <dbReference type="Pfam" id="PF00248"/>
    </source>
</evidence>
<dbReference type="PRINTS" id="PR00069">
    <property type="entry name" value="ALDKETRDTASE"/>
</dbReference>
<dbReference type="RefSeq" id="XP_060281274.1">
    <property type="nucleotide sequence ID" value="XM_060431769.1"/>
</dbReference>
<reference evidence="3" key="1">
    <citation type="submission" date="2023-06" db="EMBL/GenBank/DDBJ databases">
        <title>Genome-scale phylogeny and comparative genomics of the fungal order Sordariales.</title>
        <authorList>
            <consortium name="Lawrence Berkeley National Laboratory"/>
            <person name="Hensen N."/>
            <person name="Bonometti L."/>
            <person name="Westerberg I."/>
            <person name="Brannstrom I.O."/>
            <person name="Guillou S."/>
            <person name="Cros-Aarteil S."/>
            <person name="Calhoun S."/>
            <person name="Haridas S."/>
            <person name="Kuo A."/>
            <person name="Mondo S."/>
            <person name="Pangilinan J."/>
            <person name="Riley R."/>
            <person name="Labutti K."/>
            <person name="Andreopoulos B."/>
            <person name="Lipzen A."/>
            <person name="Chen C."/>
            <person name="Yanf M."/>
            <person name="Daum C."/>
            <person name="Ng V."/>
            <person name="Clum A."/>
            <person name="Steindorff A."/>
            <person name="Ohm R."/>
            <person name="Martin F."/>
            <person name="Silar P."/>
            <person name="Natvig D."/>
            <person name="Lalanne C."/>
            <person name="Gautier V."/>
            <person name="Ament-Velasquez S.L."/>
            <person name="Kruys A."/>
            <person name="Hutchinson M.I."/>
            <person name="Powell A.J."/>
            <person name="Barry K."/>
            <person name="Miller A.N."/>
            <person name="Grigoriev I.V."/>
            <person name="Debuchy R."/>
            <person name="Gladieux P."/>
            <person name="Thoren M.H."/>
            <person name="Johannesson H."/>
        </authorList>
    </citation>
    <scope>NUCLEOTIDE SEQUENCE</scope>
    <source>
        <strain evidence="3">8032-3</strain>
    </source>
</reference>
<comment type="caution">
    <text evidence="3">The sequence shown here is derived from an EMBL/GenBank/DDBJ whole genome shotgun (WGS) entry which is preliminary data.</text>
</comment>
<dbReference type="GeneID" id="85314956"/>
<dbReference type="InterPro" id="IPR023210">
    <property type="entry name" value="NADP_OxRdtase_dom"/>
</dbReference>
<evidence type="ECO:0000313" key="3">
    <source>
        <dbReference type="EMBL" id="KAK1765061.1"/>
    </source>
</evidence>
<keyword evidence="1" id="KW-0560">Oxidoreductase</keyword>
<dbReference type="Gene3D" id="3.20.20.100">
    <property type="entry name" value="NADP-dependent oxidoreductase domain"/>
    <property type="match status" value="1"/>
</dbReference>
<evidence type="ECO:0000256" key="1">
    <source>
        <dbReference type="ARBA" id="ARBA00023002"/>
    </source>
</evidence>
<dbReference type="Pfam" id="PF00248">
    <property type="entry name" value="Aldo_ket_red"/>
    <property type="match status" value="1"/>
</dbReference>
<dbReference type="InterPro" id="IPR020471">
    <property type="entry name" value="AKR"/>
</dbReference>
<keyword evidence="4" id="KW-1185">Reference proteome</keyword>
<sequence>MPRQSPTPLVFGTTSVHSKGSFKTPEAIASLFSVLRQSGITTIDTAQLYGDSEATLGGAGVAAQGFTLDTKAPGGFIPGSFEPTKLAADAHRSVKLLGVDKLDVFYLHGPDPAYPLEQTLSVANSLHAEGLFARLGMSNFSAAEVEAAHDICAAKGWVRPTVFQGNYSAFARRAEAELLPTLRRLGIALYAYSPLAGGFLARRNADELFGEAGGRFARAGGRSLPLYQGLYSEKPKLVAALQAWARIADESGCESPAELGYRWIAWNSALDPELGDKVTIGASRVEQVSQVVGWLAKGPMSEDVVKAIDALWEDIKDESPLDNWHK</sequence>
<dbReference type="InterPro" id="IPR050523">
    <property type="entry name" value="AKR_Detox_Biosynth"/>
</dbReference>
<dbReference type="GO" id="GO:0016491">
    <property type="term" value="F:oxidoreductase activity"/>
    <property type="evidence" value="ECO:0007669"/>
    <property type="project" value="UniProtKB-KW"/>
</dbReference>
<name>A0AAJ0BVK6_9PEZI</name>
<dbReference type="PANTHER" id="PTHR43364">
    <property type="entry name" value="NADH-SPECIFIC METHYLGLYOXAL REDUCTASE-RELATED"/>
    <property type="match status" value="1"/>
</dbReference>
<dbReference type="PANTHER" id="PTHR43364:SF4">
    <property type="entry name" value="NAD(P)-LINKED OXIDOREDUCTASE SUPERFAMILY PROTEIN"/>
    <property type="match status" value="1"/>
</dbReference>
<protein>
    <submittedName>
        <fullName evidence="3">NADP-dependent oxidoreductase domain-containing protein</fullName>
    </submittedName>
</protein>